<evidence type="ECO:0000256" key="1">
    <source>
        <dbReference type="ARBA" id="ARBA00010148"/>
    </source>
</evidence>
<dbReference type="EMBL" id="FUZT01000003">
    <property type="protein sequence ID" value="SKC56722.1"/>
    <property type="molecule type" value="Genomic_DNA"/>
</dbReference>
<dbReference type="STRING" id="36842.SAMN02194393_01486"/>
<evidence type="ECO:0000256" key="3">
    <source>
        <dbReference type="ARBA" id="ARBA00023065"/>
    </source>
</evidence>
<dbReference type="RefSeq" id="WP_079490524.1">
    <property type="nucleotide sequence ID" value="NZ_FUZT01000003.1"/>
</dbReference>
<evidence type="ECO:0000256" key="2">
    <source>
        <dbReference type="ARBA" id="ARBA00022448"/>
    </source>
</evidence>
<protein>
    <submittedName>
        <fullName evidence="4">V/A-type H+-transporting ATPase subunit F</fullName>
    </submittedName>
</protein>
<keyword evidence="5" id="KW-1185">Reference proteome</keyword>
<dbReference type="AlphaFoldDB" id="A0A1T5JYU5"/>
<dbReference type="Pfam" id="PF01990">
    <property type="entry name" value="ATP-synt_F"/>
    <property type="match status" value="1"/>
</dbReference>
<proteinExistence type="inferred from homology"/>
<evidence type="ECO:0000313" key="5">
    <source>
        <dbReference type="Proteomes" id="UP000190285"/>
    </source>
</evidence>
<comment type="similarity">
    <text evidence="1">Belongs to the V-ATPase F subunit family.</text>
</comment>
<dbReference type="OrthoDB" id="46791at2"/>
<accession>A0A1T5JYU5</accession>
<keyword evidence="2" id="KW-0813">Transport</keyword>
<dbReference type="InterPro" id="IPR036906">
    <property type="entry name" value="ATPase_V1_fsu_sf"/>
</dbReference>
<reference evidence="4 5" key="1">
    <citation type="submission" date="2017-02" db="EMBL/GenBank/DDBJ databases">
        <authorList>
            <person name="Peterson S.W."/>
        </authorList>
    </citation>
    <scope>NUCLEOTIDE SEQUENCE [LARGE SCALE GENOMIC DNA]</scope>
    <source>
        <strain evidence="4 5">M1</strain>
    </source>
</reference>
<keyword evidence="3" id="KW-0406">Ion transport</keyword>
<dbReference type="Proteomes" id="UP000190285">
    <property type="component" value="Unassembled WGS sequence"/>
</dbReference>
<name>A0A1T5JYU5_9FIRM</name>
<dbReference type="Gene3D" id="3.40.50.10580">
    <property type="entry name" value="ATPase, V1 complex, subunit F"/>
    <property type="match status" value="1"/>
</dbReference>
<dbReference type="SUPFAM" id="SSF159468">
    <property type="entry name" value="AtpF-like"/>
    <property type="match status" value="1"/>
</dbReference>
<evidence type="ECO:0000313" key="4">
    <source>
        <dbReference type="EMBL" id="SKC56722.1"/>
    </source>
</evidence>
<dbReference type="InterPro" id="IPR008218">
    <property type="entry name" value="ATPase_V1-cplx_f_g_su"/>
</dbReference>
<dbReference type="GO" id="GO:0046961">
    <property type="term" value="F:proton-transporting ATPase activity, rotational mechanism"/>
    <property type="evidence" value="ECO:0007669"/>
    <property type="project" value="InterPro"/>
</dbReference>
<organism evidence="4 5">
    <name type="scientific">Maledivibacter halophilus</name>
    <dbReference type="NCBI Taxonomy" id="36842"/>
    <lineage>
        <taxon>Bacteria</taxon>
        <taxon>Bacillati</taxon>
        <taxon>Bacillota</taxon>
        <taxon>Clostridia</taxon>
        <taxon>Peptostreptococcales</taxon>
        <taxon>Caminicellaceae</taxon>
        <taxon>Maledivibacter</taxon>
    </lineage>
</organism>
<sequence>MRSYLICDNRELLIGMRLAGIEGVIVNTREKVLEEMKKVLSNEEIGIVIITEKVLSLAEEEIMKLKLERKYPLITAIPDKDNEKREDYIAKYIRESIGIKI</sequence>
<gene>
    <name evidence="4" type="ORF">SAMN02194393_01486</name>
</gene>